<reference evidence="1" key="1">
    <citation type="submission" date="2023-07" db="EMBL/GenBank/DDBJ databases">
        <title>Sorghum-associated microbial communities from plants grown in Nebraska, USA.</title>
        <authorList>
            <person name="Schachtman D."/>
        </authorList>
    </citation>
    <scope>NUCLEOTIDE SEQUENCE</scope>
    <source>
        <strain evidence="1">DS3754</strain>
    </source>
</reference>
<evidence type="ECO:0008006" key="3">
    <source>
        <dbReference type="Google" id="ProtNLM"/>
    </source>
</evidence>
<evidence type="ECO:0000313" key="1">
    <source>
        <dbReference type="EMBL" id="MDP9897341.1"/>
    </source>
</evidence>
<comment type="caution">
    <text evidence="1">The sequence shown here is derived from an EMBL/GenBank/DDBJ whole genome shotgun (WGS) entry which is preliminary data.</text>
</comment>
<dbReference type="AlphaFoldDB" id="A0AAW8DBU8"/>
<evidence type="ECO:0000313" key="2">
    <source>
        <dbReference type="Proteomes" id="UP001242045"/>
    </source>
</evidence>
<dbReference type="EMBL" id="JAUSRD010000027">
    <property type="protein sequence ID" value="MDP9897341.1"/>
    <property type="molecule type" value="Genomic_DNA"/>
</dbReference>
<name>A0AAW8DBU8_9BURK</name>
<organism evidence="1 2">
    <name type="scientific">Variovorax boronicumulans</name>
    <dbReference type="NCBI Taxonomy" id="436515"/>
    <lineage>
        <taxon>Bacteria</taxon>
        <taxon>Pseudomonadati</taxon>
        <taxon>Pseudomonadota</taxon>
        <taxon>Betaproteobacteria</taxon>
        <taxon>Burkholderiales</taxon>
        <taxon>Comamonadaceae</taxon>
        <taxon>Variovorax</taxon>
    </lineage>
</organism>
<dbReference type="Proteomes" id="UP001242045">
    <property type="component" value="Unassembled WGS sequence"/>
</dbReference>
<dbReference type="Pfam" id="PF21983">
    <property type="entry name" value="NikA-like"/>
    <property type="match status" value="1"/>
</dbReference>
<dbReference type="InterPro" id="IPR053842">
    <property type="entry name" value="NikA-like"/>
</dbReference>
<gene>
    <name evidence="1" type="ORF">J2W31_006485</name>
</gene>
<protein>
    <recommendedName>
        <fullName evidence="3">Plasmid mobilization relaxosome protein MobC</fullName>
    </recommendedName>
</protein>
<accession>A0AAW8DBU8</accession>
<proteinExistence type="predicted"/>
<sequence length="119" mass="13517">MPEEPKPKTIPASFRLSSKAHKELHDRAKLANISPRAWLESAILENRTQIIARQKPHPELKPLLFQVNKAGNNLNQLAHRFNSLRLENKLTAADFLEGLRKLEQIELDLAEALANARPD</sequence>
<dbReference type="RefSeq" id="WP_307687278.1">
    <property type="nucleotide sequence ID" value="NZ_JAUSRD010000027.1"/>
</dbReference>